<gene>
    <name evidence="2" type="ORF">LS41612_14595</name>
    <name evidence="3" type="ORF">NCTC10338_01777</name>
</gene>
<keyword evidence="1" id="KW-0472">Membrane</keyword>
<dbReference type="RefSeq" id="WP_024363415.1">
    <property type="nucleotide sequence ID" value="NZ_BJNS01000020.1"/>
</dbReference>
<sequence>MNYYDPYYSDYDAVFGGFMVVFFFVLLGMLIVGYVVNALIYFMASKTNGFSDVAYIAWIPIINIYSLFLLTANGDDDATIRATAKKTTFIYAALFIISFVPLVGFIASLVMFGYWVYYTYRLLFRWTGESGKAVLYIILSIITCGLFYAIYGLMRMKRPFIV</sequence>
<dbReference type="EMBL" id="CP019980">
    <property type="protein sequence ID" value="AVK97408.1"/>
    <property type="molecule type" value="Genomic_DNA"/>
</dbReference>
<protein>
    <submittedName>
        <fullName evidence="2">Uncharacterized protein</fullName>
    </submittedName>
</protein>
<feature type="transmembrane region" description="Helical" evidence="1">
    <location>
        <begin position="12"/>
        <end position="41"/>
    </location>
</feature>
<keyword evidence="1" id="KW-0812">Transmembrane</keyword>
<evidence type="ECO:0000313" key="5">
    <source>
        <dbReference type="Proteomes" id="UP000255295"/>
    </source>
</evidence>
<evidence type="ECO:0000313" key="3">
    <source>
        <dbReference type="EMBL" id="SUV16693.1"/>
    </source>
</evidence>
<evidence type="ECO:0000313" key="4">
    <source>
        <dbReference type="Proteomes" id="UP000238825"/>
    </source>
</evidence>
<keyword evidence="1" id="KW-1133">Transmembrane helix</keyword>
<dbReference type="EMBL" id="UFSZ01000001">
    <property type="protein sequence ID" value="SUV16693.1"/>
    <property type="molecule type" value="Genomic_DNA"/>
</dbReference>
<proteinExistence type="predicted"/>
<dbReference type="GeneID" id="48277428"/>
<accession>A0A2S0K251</accession>
<dbReference type="Proteomes" id="UP000238825">
    <property type="component" value="Chromosome"/>
</dbReference>
<reference evidence="3 5" key="2">
    <citation type="submission" date="2018-06" db="EMBL/GenBank/DDBJ databases">
        <authorList>
            <consortium name="Pathogen Informatics"/>
            <person name="Doyle S."/>
        </authorList>
    </citation>
    <scope>NUCLEOTIDE SEQUENCE [LARGE SCALE GENOMIC DNA]</scope>
    <source>
        <strain evidence="3 5">NCTC10338</strain>
    </source>
</reference>
<feature type="transmembrane region" description="Helical" evidence="1">
    <location>
        <begin position="53"/>
        <end position="70"/>
    </location>
</feature>
<feature type="transmembrane region" description="Helical" evidence="1">
    <location>
        <begin position="91"/>
        <end position="117"/>
    </location>
</feature>
<organism evidence="2 4">
    <name type="scientific">Lysinibacillus sphaericus</name>
    <name type="common">Bacillus sphaericus</name>
    <dbReference type="NCBI Taxonomy" id="1421"/>
    <lineage>
        <taxon>Bacteria</taxon>
        <taxon>Bacillati</taxon>
        <taxon>Bacillota</taxon>
        <taxon>Bacilli</taxon>
        <taxon>Bacillales</taxon>
        <taxon>Bacillaceae</taxon>
        <taxon>Lysinibacillus</taxon>
    </lineage>
</organism>
<reference evidence="2 4" key="1">
    <citation type="submission" date="2017-03" db="EMBL/GenBank/DDBJ databases">
        <title>The whole genome sequencing and assembly of Lysinibacillus sphaericus DSM 28T strain.</title>
        <authorList>
            <person name="Lee Y.-J."/>
            <person name="Yi H."/>
            <person name="Bahn Y.-S."/>
            <person name="Kim J.F."/>
            <person name="Lee D.-W."/>
        </authorList>
    </citation>
    <scope>NUCLEOTIDE SEQUENCE [LARGE SCALE GENOMIC DNA]</scope>
    <source>
        <strain evidence="2 4">DSM 28</strain>
    </source>
</reference>
<evidence type="ECO:0000256" key="1">
    <source>
        <dbReference type="SAM" id="Phobius"/>
    </source>
</evidence>
<dbReference type="Proteomes" id="UP000255295">
    <property type="component" value="Unassembled WGS sequence"/>
</dbReference>
<name>A0A2S0K251_LYSSH</name>
<feature type="transmembrane region" description="Helical" evidence="1">
    <location>
        <begin position="133"/>
        <end position="154"/>
    </location>
</feature>
<evidence type="ECO:0000313" key="2">
    <source>
        <dbReference type="EMBL" id="AVK97408.1"/>
    </source>
</evidence>
<dbReference type="AlphaFoldDB" id="A0A2S0K251"/>